<accession>A0A8H2JP43</accession>
<dbReference type="InterPro" id="IPR000821">
    <property type="entry name" value="Ala_racemase"/>
</dbReference>
<proteinExistence type="inferred from homology"/>
<evidence type="ECO:0000256" key="1">
    <source>
        <dbReference type="ARBA" id="ARBA00000316"/>
    </source>
</evidence>
<dbReference type="GO" id="GO:0030632">
    <property type="term" value="P:D-alanine biosynthetic process"/>
    <property type="evidence" value="ECO:0007669"/>
    <property type="project" value="UniProtKB-UniRule"/>
</dbReference>
<dbReference type="Pfam" id="PF00842">
    <property type="entry name" value="Ala_racemase_C"/>
    <property type="match status" value="1"/>
</dbReference>
<dbReference type="UniPathway" id="UPA00042">
    <property type="reaction ID" value="UER00497"/>
</dbReference>
<feature type="active site" description="Proton acceptor; specific for L-alanine" evidence="5">
    <location>
        <position position="267"/>
    </location>
</feature>
<dbReference type="PROSITE" id="PS00395">
    <property type="entry name" value="ALANINE_RACEMASE"/>
    <property type="match status" value="1"/>
</dbReference>
<dbReference type="InterPro" id="IPR009006">
    <property type="entry name" value="Ala_racemase/Decarboxylase_C"/>
</dbReference>
<dbReference type="GO" id="GO:0030170">
    <property type="term" value="F:pyridoxal phosphate binding"/>
    <property type="evidence" value="ECO:0007669"/>
    <property type="project" value="UniProtKB-UniRule"/>
</dbReference>
<dbReference type="Gene3D" id="3.20.20.10">
    <property type="entry name" value="Alanine racemase"/>
    <property type="match status" value="1"/>
</dbReference>
<comment type="function">
    <text evidence="5">Catalyzes the interconversion of L-alanine and D-alanine. May also act on other amino acids.</text>
</comment>
<dbReference type="InterPro" id="IPR011079">
    <property type="entry name" value="Ala_racemase_C"/>
</dbReference>
<dbReference type="SUPFAM" id="SSF51419">
    <property type="entry name" value="PLP-binding barrel"/>
    <property type="match status" value="1"/>
</dbReference>
<feature type="modified residue" description="N6-(pyridoxal phosphate)lysine" evidence="5 6">
    <location>
        <position position="35"/>
    </location>
</feature>
<dbReference type="InterPro" id="IPR001608">
    <property type="entry name" value="Ala_racemase_N"/>
</dbReference>
<dbReference type="GO" id="GO:0005829">
    <property type="term" value="C:cytosol"/>
    <property type="evidence" value="ECO:0007669"/>
    <property type="project" value="TreeGrafter"/>
</dbReference>
<dbReference type="InterPro" id="IPR029066">
    <property type="entry name" value="PLP-binding_barrel"/>
</dbReference>
<evidence type="ECO:0000256" key="2">
    <source>
        <dbReference type="ARBA" id="ARBA00001933"/>
    </source>
</evidence>
<evidence type="ECO:0000256" key="7">
    <source>
        <dbReference type="PIRSR" id="PIRSR600821-52"/>
    </source>
</evidence>
<dbReference type="PANTHER" id="PTHR30511">
    <property type="entry name" value="ALANINE RACEMASE"/>
    <property type="match status" value="1"/>
</dbReference>
<comment type="catalytic activity">
    <reaction evidence="1 5">
        <text>L-alanine = D-alanine</text>
        <dbReference type="Rhea" id="RHEA:20249"/>
        <dbReference type="ChEBI" id="CHEBI:57416"/>
        <dbReference type="ChEBI" id="CHEBI:57972"/>
        <dbReference type="EC" id="5.1.1.1"/>
    </reaction>
</comment>
<evidence type="ECO:0000256" key="6">
    <source>
        <dbReference type="PIRSR" id="PIRSR600821-50"/>
    </source>
</evidence>
<evidence type="ECO:0000259" key="8">
    <source>
        <dbReference type="SMART" id="SM01005"/>
    </source>
</evidence>
<dbReference type="EMBL" id="SZVP01000002">
    <property type="protein sequence ID" value="TMM46977.1"/>
    <property type="molecule type" value="Genomic_DNA"/>
</dbReference>
<dbReference type="Pfam" id="PF01168">
    <property type="entry name" value="Ala_racemase_N"/>
    <property type="match status" value="1"/>
</dbReference>
<feature type="active site" description="Proton acceptor; specific for D-alanine" evidence="5">
    <location>
        <position position="35"/>
    </location>
</feature>
<name>A0A8H2JP43_9GAMM</name>
<comment type="similarity">
    <text evidence="5">Belongs to the alanine racemase family.</text>
</comment>
<dbReference type="NCBIfam" id="TIGR00492">
    <property type="entry name" value="alr"/>
    <property type="match status" value="1"/>
</dbReference>
<dbReference type="PRINTS" id="PR00992">
    <property type="entry name" value="ALARACEMASE"/>
</dbReference>
<dbReference type="EC" id="5.1.1.1" evidence="5"/>
<dbReference type="GO" id="GO:0008784">
    <property type="term" value="F:alanine racemase activity"/>
    <property type="evidence" value="ECO:0007669"/>
    <property type="project" value="UniProtKB-UniRule"/>
</dbReference>
<protein>
    <recommendedName>
        <fullName evidence="5">Alanine racemase</fullName>
        <ecNumber evidence="5">5.1.1.1</ecNumber>
    </recommendedName>
</protein>
<dbReference type="FunFam" id="3.20.20.10:FF:000002">
    <property type="entry name" value="Alanine racemase"/>
    <property type="match status" value="1"/>
</dbReference>
<feature type="domain" description="Alanine racemase C-terminal" evidence="8">
    <location>
        <begin position="246"/>
        <end position="371"/>
    </location>
</feature>
<dbReference type="OrthoDB" id="9813814at2"/>
<dbReference type="AlphaFoldDB" id="A0A8H2JP43"/>
<dbReference type="InterPro" id="IPR020622">
    <property type="entry name" value="Ala_racemase_pyridoxalP-BS"/>
</dbReference>
<feature type="binding site" evidence="5 7">
    <location>
        <position position="131"/>
    </location>
    <ligand>
        <name>substrate</name>
    </ligand>
</feature>
<evidence type="ECO:0000256" key="3">
    <source>
        <dbReference type="ARBA" id="ARBA00022898"/>
    </source>
</evidence>
<keyword evidence="3 5" id="KW-0663">Pyridoxal phosphate</keyword>
<dbReference type="SMART" id="SM01005">
    <property type="entry name" value="Ala_racemase_C"/>
    <property type="match status" value="1"/>
</dbReference>
<dbReference type="CDD" id="cd06827">
    <property type="entry name" value="PLPDE_III_AR_proteobact"/>
    <property type="match status" value="1"/>
</dbReference>
<keyword evidence="4 5" id="KW-0413">Isomerase</keyword>
<comment type="cofactor">
    <cofactor evidence="2 5 6">
        <name>pyridoxal 5'-phosphate</name>
        <dbReference type="ChEBI" id="CHEBI:597326"/>
    </cofactor>
</comment>
<evidence type="ECO:0000313" key="10">
    <source>
        <dbReference type="Proteomes" id="UP000307702"/>
    </source>
</evidence>
<comment type="pathway">
    <text evidence="5">Amino-acid biosynthesis; D-alanine biosynthesis; D-alanine from L-alanine: step 1/1.</text>
</comment>
<evidence type="ECO:0000313" key="9">
    <source>
        <dbReference type="EMBL" id="TMM46977.1"/>
    </source>
</evidence>
<dbReference type="SUPFAM" id="SSF50621">
    <property type="entry name" value="Alanine racemase C-terminal domain-like"/>
    <property type="match status" value="1"/>
</dbReference>
<sequence length="372" mass="41149">MARTATAVIKLTAIKKNYLYAKSLAAPAKAIATVKANAYGHGAIEVAKALTDVADAFGVACIEEAKELRDADIQAPILLLEGFFTADELTYISENNLWCVIHSQWQLEALQQARLTQPINVWLKMDSGMHRLGFLPDEYAKAWHQLTEMSQVNNIVHMSHFSSADDINSSFTAQQTVLFIETINNLPGDISIANSPAVLTKALTKTLTEKLTQELTSREQWVRPGIILYGACPIDDEVLAQPLIPAMTFTAKVISQRVINKNDSVGYNALWTAEKTTKIGTVSIGYADGYPRHAPNGTPVYINGKQSRVLGRVSMDMMMVDLSMFTQEDCIGFEVELWGDNILASKIAKCCETISYTLFCGLTRRVSRRYIT</sequence>
<dbReference type="RefSeq" id="WP_138620737.1">
    <property type="nucleotide sequence ID" value="NZ_SZVP01000002.1"/>
</dbReference>
<organism evidence="9 10">
    <name type="scientific">Colwellia ponticola</name>
    <dbReference type="NCBI Taxonomy" id="2304625"/>
    <lineage>
        <taxon>Bacteria</taxon>
        <taxon>Pseudomonadati</taxon>
        <taxon>Pseudomonadota</taxon>
        <taxon>Gammaproteobacteria</taxon>
        <taxon>Alteromonadales</taxon>
        <taxon>Colwelliaceae</taxon>
        <taxon>Colwellia</taxon>
    </lineage>
</organism>
<feature type="binding site" evidence="5 7">
    <location>
        <position position="315"/>
    </location>
    <ligand>
        <name>substrate</name>
    </ligand>
</feature>
<reference evidence="9 10" key="1">
    <citation type="submission" date="2019-05" db="EMBL/GenBank/DDBJ databases">
        <title>Colwellia ponticola sp. nov., isolated from seawater.</title>
        <authorList>
            <person name="Yoon J.-H."/>
        </authorList>
    </citation>
    <scope>NUCLEOTIDE SEQUENCE [LARGE SCALE GENOMIC DNA]</scope>
    <source>
        <strain evidence="9 10">OISW-25</strain>
    </source>
</reference>
<dbReference type="HAMAP" id="MF_01201">
    <property type="entry name" value="Ala_racemase"/>
    <property type="match status" value="1"/>
</dbReference>
<comment type="caution">
    <text evidence="9">The sequence shown here is derived from an EMBL/GenBank/DDBJ whole genome shotgun (WGS) entry which is preliminary data.</text>
</comment>
<dbReference type="PANTHER" id="PTHR30511:SF0">
    <property type="entry name" value="ALANINE RACEMASE, CATABOLIC-RELATED"/>
    <property type="match status" value="1"/>
</dbReference>
<gene>
    <name evidence="9" type="primary">alr</name>
    <name evidence="9" type="ORF">FCS21_04220</name>
</gene>
<dbReference type="Gene3D" id="2.40.37.10">
    <property type="entry name" value="Lyase, Ornithine Decarboxylase, Chain A, domain 1"/>
    <property type="match status" value="1"/>
</dbReference>
<evidence type="ECO:0000256" key="4">
    <source>
        <dbReference type="ARBA" id="ARBA00023235"/>
    </source>
</evidence>
<keyword evidence="10" id="KW-1185">Reference proteome</keyword>
<evidence type="ECO:0000256" key="5">
    <source>
        <dbReference type="HAMAP-Rule" id="MF_01201"/>
    </source>
</evidence>
<dbReference type="Proteomes" id="UP000307702">
    <property type="component" value="Unassembled WGS sequence"/>
</dbReference>